<evidence type="ECO:0000313" key="1">
    <source>
        <dbReference type="EMBL" id="OUJ72443.1"/>
    </source>
</evidence>
<keyword evidence="2" id="KW-1185">Reference proteome</keyword>
<dbReference type="OrthoDB" id="663842at2"/>
<dbReference type="AlphaFoldDB" id="A0A243WAF2"/>
<protein>
    <submittedName>
        <fullName evidence="1">Uncharacterized protein</fullName>
    </submittedName>
</protein>
<accession>A0A243WAF2</accession>
<evidence type="ECO:0000313" key="2">
    <source>
        <dbReference type="Proteomes" id="UP000194873"/>
    </source>
</evidence>
<dbReference type="Proteomes" id="UP000194873">
    <property type="component" value="Unassembled WGS sequence"/>
</dbReference>
<organism evidence="1 2">
    <name type="scientific">Hymenobacter crusticola</name>
    <dbReference type="NCBI Taxonomy" id="1770526"/>
    <lineage>
        <taxon>Bacteria</taxon>
        <taxon>Pseudomonadati</taxon>
        <taxon>Bacteroidota</taxon>
        <taxon>Cytophagia</taxon>
        <taxon>Cytophagales</taxon>
        <taxon>Hymenobacteraceae</taxon>
        <taxon>Hymenobacter</taxon>
    </lineage>
</organism>
<name>A0A243WAF2_9BACT</name>
<comment type="caution">
    <text evidence="1">The sequence shown here is derived from an EMBL/GenBank/DDBJ whole genome shotgun (WGS) entry which is preliminary data.</text>
</comment>
<reference evidence="1 2" key="1">
    <citation type="submission" date="2017-01" db="EMBL/GenBank/DDBJ databases">
        <title>A new Hymenobacter.</title>
        <authorList>
            <person name="Liang Y."/>
            <person name="Feng F."/>
        </authorList>
    </citation>
    <scope>NUCLEOTIDE SEQUENCE [LARGE SCALE GENOMIC DNA]</scope>
    <source>
        <strain evidence="1">MIMBbqt21</strain>
    </source>
</reference>
<dbReference type="EMBL" id="MTSE01000010">
    <property type="protein sequence ID" value="OUJ72443.1"/>
    <property type="molecule type" value="Genomic_DNA"/>
</dbReference>
<sequence>MVASSPYHLAALRQHYQQAAADKVAGEKFYQLMAGYDQRDPVVLGYKGAAEAIKARDASLLDKLRYVQAATQTFEQAVALNPKSAEIRFLRFSVETNLPSFLGLSTHIDEDRHVMLTSVLNHPSSGLDADGFATIRTYLRTHGKISPEEAQKLDNIKH</sequence>
<dbReference type="RefSeq" id="WP_086595480.1">
    <property type="nucleotide sequence ID" value="NZ_MTSE01000010.1"/>
</dbReference>
<gene>
    <name evidence="1" type="ORF">BXP70_17920</name>
</gene>
<proteinExistence type="predicted"/>